<comment type="caution">
    <text evidence="1">The sequence shown here is derived from an EMBL/GenBank/DDBJ whole genome shotgun (WGS) entry which is preliminary data.</text>
</comment>
<protein>
    <submittedName>
        <fullName evidence="1">Uncharacterized protein</fullName>
    </submittedName>
</protein>
<proteinExistence type="predicted"/>
<sequence length="246" mass="28359">MVFPKTQRHVSADTSEGFLVSVDINNRQCLKVKKKVWTDVIAYAFWEQYHLTCAFIFNQGRISFDGSNFVTIDAHCKSKKCNNRLLGYVEDIPSEDGPVFIKIKCRDTRDVLDHEDLQRPLQSENRKTIGKKPKDLGVHGHTRQVARQLIRLGDTGCPFLYKPNILYQAKKQCIDNERGVKPIDRKDMFAAIDRLNDNPIYRNTIHARQNTDYISFWLQTWIRLVKTPPHEAVSDGAPALLNAMSR</sequence>
<evidence type="ECO:0000313" key="1">
    <source>
        <dbReference type="EMBL" id="KAK0169636.1"/>
    </source>
</evidence>
<name>A0AA39FHQ9_9HYME</name>
<evidence type="ECO:0000313" key="2">
    <source>
        <dbReference type="Proteomes" id="UP001168990"/>
    </source>
</evidence>
<keyword evidence="2" id="KW-1185">Reference proteome</keyword>
<reference evidence="1" key="1">
    <citation type="journal article" date="2023" name="bioRxiv">
        <title>Scaffold-level genome assemblies of two parasitoid biocontrol wasps reveal the parthenogenesis mechanism and an associated novel virus.</title>
        <authorList>
            <person name="Inwood S."/>
            <person name="Skelly J."/>
            <person name="Guhlin J."/>
            <person name="Harrop T."/>
            <person name="Goldson S."/>
            <person name="Dearden P."/>
        </authorList>
    </citation>
    <scope>NUCLEOTIDE SEQUENCE</scope>
    <source>
        <strain evidence="1">Irish</strain>
        <tissue evidence="1">Whole body</tissue>
    </source>
</reference>
<gene>
    <name evidence="1" type="ORF">PV328_011778</name>
</gene>
<dbReference type="EMBL" id="JAQQBS010000038">
    <property type="protein sequence ID" value="KAK0169636.1"/>
    <property type="molecule type" value="Genomic_DNA"/>
</dbReference>
<dbReference type="Proteomes" id="UP001168990">
    <property type="component" value="Unassembled WGS sequence"/>
</dbReference>
<dbReference type="AlphaFoldDB" id="A0AA39FHQ9"/>
<reference evidence="1" key="2">
    <citation type="submission" date="2023-03" db="EMBL/GenBank/DDBJ databases">
        <authorList>
            <person name="Inwood S.N."/>
            <person name="Skelly J.G."/>
            <person name="Guhlin J."/>
            <person name="Harrop T.W.R."/>
            <person name="Goldson S.G."/>
            <person name="Dearden P.K."/>
        </authorList>
    </citation>
    <scope>NUCLEOTIDE SEQUENCE</scope>
    <source>
        <strain evidence="1">Irish</strain>
        <tissue evidence="1">Whole body</tissue>
    </source>
</reference>
<organism evidence="1 2">
    <name type="scientific">Microctonus aethiopoides</name>
    <dbReference type="NCBI Taxonomy" id="144406"/>
    <lineage>
        <taxon>Eukaryota</taxon>
        <taxon>Metazoa</taxon>
        <taxon>Ecdysozoa</taxon>
        <taxon>Arthropoda</taxon>
        <taxon>Hexapoda</taxon>
        <taxon>Insecta</taxon>
        <taxon>Pterygota</taxon>
        <taxon>Neoptera</taxon>
        <taxon>Endopterygota</taxon>
        <taxon>Hymenoptera</taxon>
        <taxon>Apocrita</taxon>
        <taxon>Ichneumonoidea</taxon>
        <taxon>Braconidae</taxon>
        <taxon>Euphorinae</taxon>
        <taxon>Microctonus</taxon>
    </lineage>
</organism>
<accession>A0AA39FHQ9</accession>